<dbReference type="SUPFAM" id="SSF46894">
    <property type="entry name" value="C-terminal effector domain of the bipartite response regulators"/>
    <property type="match status" value="1"/>
</dbReference>
<comment type="caution">
    <text evidence="4">The sequence shown here is derived from an EMBL/GenBank/DDBJ whole genome shotgun (WGS) entry which is preliminary data.</text>
</comment>
<dbReference type="Pfam" id="PF00196">
    <property type="entry name" value="GerE"/>
    <property type="match status" value="1"/>
</dbReference>
<feature type="domain" description="HTH luxR-type" evidence="3">
    <location>
        <begin position="865"/>
        <end position="930"/>
    </location>
</feature>
<dbReference type="PROSITE" id="PS00622">
    <property type="entry name" value="HTH_LUXR_1"/>
    <property type="match status" value="1"/>
</dbReference>
<evidence type="ECO:0000313" key="4">
    <source>
        <dbReference type="EMBL" id="ORW64077.1"/>
    </source>
</evidence>
<dbReference type="EMBL" id="LQPR01000084">
    <property type="protein sequence ID" value="ORW64077.1"/>
    <property type="molecule type" value="Genomic_DNA"/>
</dbReference>
<dbReference type="CDD" id="cd06170">
    <property type="entry name" value="LuxR_C_like"/>
    <property type="match status" value="1"/>
</dbReference>
<evidence type="ECO:0000313" key="5">
    <source>
        <dbReference type="Proteomes" id="UP000193387"/>
    </source>
</evidence>
<dbReference type="PANTHER" id="PTHR16305:SF35">
    <property type="entry name" value="TRANSCRIPTIONAL ACTIVATOR DOMAIN"/>
    <property type="match status" value="1"/>
</dbReference>
<dbReference type="GO" id="GO:0003677">
    <property type="term" value="F:DNA binding"/>
    <property type="evidence" value="ECO:0007669"/>
    <property type="project" value="InterPro"/>
</dbReference>
<gene>
    <name evidence="4" type="ORF">AWC23_25810</name>
</gene>
<dbReference type="GO" id="GO:0005524">
    <property type="term" value="F:ATP binding"/>
    <property type="evidence" value="ECO:0007669"/>
    <property type="project" value="UniProtKB-KW"/>
</dbReference>
<evidence type="ECO:0000256" key="2">
    <source>
        <dbReference type="ARBA" id="ARBA00022840"/>
    </source>
</evidence>
<keyword evidence="1" id="KW-0547">Nucleotide-binding</keyword>
<dbReference type="InterPro" id="IPR000792">
    <property type="entry name" value="Tscrpt_reg_LuxR_C"/>
</dbReference>
<keyword evidence="2" id="KW-0067">ATP-binding</keyword>
<accession>A0AAJ3NJY8</accession>
<protein>
    <submittedName>
        <fullName evidence="4">LuxR family transcriptional regulator</fullName>
    </submittedName>
</protein>
<dbReference type="Pfam" id="PF13191">
    <property type="entry name" value="AAA_16"/>
    <property type="match status" value="1"/>
</dbReference>
<evidence type="ECO:0000256" key="1">
    <source>
        <dbReference type="ARBA" id="ARBA00022741"/>
    </source>
</evidence>
<reference evidence="4 5" key="1">
    <citation type="submission" date="2016-01" db="EMBL/GenBank/DDBJ databases">
        <title>The new phylogeny of the genus Mycobacterium.</title>
        <authorList>
            <person name="Tarcisio F."/>
            <person name="Conor M."/>
            <person name="Antonella G."/>
            <person name="Elisabetta G."/>
            <person name="Giulia F.S."/>
            <person name="Sara T."/>
            <person name="Anna F."/>
            <person name="Clotilde B."/>
            <person name="Roberto B."/>
            <person name="Veronica D.S."/>
            <person name="Fabio R."/>
            <person name="Monica P."/>
            <person name="Olivier J."/>
            <person name="Enrico T."/>
            <person name="Nicola S."/>
        </authorList>
    </citation>
    <scope>NUCLEOTIDE SEQUENCE [LARGE SCALE GENOMIC DNA]</scope>
    <source>
        <strain evidence="4 5">DSM 44616</strain>
    </source>
</reference>
<dbReference type="InterPro" id="IPR027417">
    <property type="entry name" value="P-loop_NTPase"/>
</dbReference>
<dbReference type="Gene3D" id="1.10.10.10">
    <property type="entry name" value="Winged helix-like DNA-binding domain superfamily/Winged helix DNA-binding domain"/>
    <property type="match status" value="1"/>
</dbReference>
<organism evidence="4 5">
    <name type="scientific">Mycobacterium saskatchewanense</name>
    <dbReference type="NCBI Taxonomy" id="220927"/>
    <lineage>
        <taxon>Bacteria</taxon>
        <taxon>Bacillati</taxon>
        <taxon>Actinomycetota</taxon>
        <taxon>Actinomycetes</taxon>
        <taxon>Mycobacteriales</taxon>
        <taxon>Mycobacteriaceae</taxon>
        <taxon>Mycobacterium</taxon>
        <taxon>Mycobacterium simiae complex</taxon>
    </lineage>
</organism>
<dbReference type="GO" id="GO:0006355">
    <property type="term" value="P:regulation of DNA-templated transcription"/>
    <property type="evidence" value="ECO:0007669"/>
    <property type="project" value="InterPro"/>
</dbReference>
<keyword evidence="5" id="KW-1185">Reference proteome</keyword>
<proteinExistence type="predicted"/>
<dbReference type="PRINTS" id="PR00038">
    <property type="entry name" value="HTHLUXR"/>
</dbReference>
<name>A0AAJ3NJY8_9MYCO</name>
<dbReference type="Proteomes" id="UP000193387">
    <property type="component" value="Unassembled WGS sequence"/>
</dbReference>
<dbReference type="PANTHER" id="PTHR16305">
    <property type="entry name" value="TESTICULAR SOLUBLE ADENYLYL CYCLASE"/>
    <property type="match status" value="1"/>
</dbReference>
<dbReference type="AlphaFoldDB" id="A0AAJ3NJY8"/>
<dbReference type="PROSITE" id="PS50043">
    <property type="entry name" value="HTH_LUXR_2"/>
    <property type="match status" value="1"/>
</dbReference>
<dbReference type="InterPro" id="IPR036388">
    <property type="entry name" value="WH-like_DNA-bd_sf"/>
</dbReference>
<dbReference type="SMART" id="SM00421">
    <property type="entry name" value="HTH_LUXR"/>
    <property type="match status" value="1"/>
</dbReference>
<dbReference type="InterPro" id="IPR016032">
    <property type="entry name" value="Sig_transdc_resp-reg_C-effctor"/>
</dbReference>
<dbReference type="GO" id="GO:0004016">
    <property type="term" value="F:adenylate cyclase activity"/>
    <property type="evidence" value="ECO:0007669"/>
    <property type="project" value="TreeGrafter"/>
</dbReference>
<sequence length="930" mass="100188">MPKVGDRHPLMPIRGRAAEVKTIRGLMSALSQGRGNVLVVEGPPGIGKSRLTAELMVLASNLGIRTLFGEAFEYQRNVPFFSLLSAVLRADPPVGDSEALRRLNASADLRYWVVQDLQAAIGSAASNHPLAIVLEDIHWADHATLLALRSLAVADADAPPVLWVFTARNGAGGPALRETLRVLKRHGATFLRLTAVPPSGVTEIVQDVVKARAEDSLLSLADKAHGNPFLLKELLHGLDEEGRVDINDGRASARGDTLPRRLSIGMQQRLDGLSEAAREVVQIASVLPDRFSVALLAAMLQRPPAALVSPIGEAVHTDLLTDDGDHLRFRHDLLRDATRQSLPQSLRRAIERQSATVLLEMGAAPEEVVTQLTRSAEVGDHAAIGALRQAACSVAHSDPSAAADLSKRALELWPARDRGRGRDALIAETVELLNRATRYREAEELAGNTLAADPTPEEEAKIRLHLAVVTNENPQRRVEHNRRALELPRITDATRARHESWLAYNVAMSGRHDQARVALSEAAAAAAATGDPESHVLCEITSAYLDCAAGYATRAITRLEQLDSLHRGSDTTVAHMLADIHRVNLLAVMGRLEDASAIVSAGVDNARRERNGLALHAWSATNGLVHLVRGRLSEALAITEPLPAPEHAGATELGMLRMLILTHVAVHTDNRMLLHQAVIDAHAIHATGTGAVRDGAAAVLALAGWHRGDVHDSARWLHGHPNIFVTPTALFHLLLTARVAVVTGDDGLRAQALEQVELLERERPGVPIFTAVAQHSRGVLGRDPDELVAAADALRSCERPLLYASAAEDAGEALQGVERTFEALAHLNAAFDAYSDHEASADARRVGRALRRLGVHRRAAGRPRAKTGWESLTGSELKVVRLIAAGATNRSVAEQLHLSLHTVRSHRRNAFAKLGINSATQLTQLMRSSG</sequence>
<dbReference type="GO" id="GO:0005737">
    <property type="term" value="C:cytoplasm"/>
    <property type="evidence" value="ECO:0007669"/>
    <property type="project" value="TreeGrafter"/>
</dbReference>
<dbReference type="SUPFAM" id="SSF52540">
    <property type="entry name" value="P-loop containing nucleoside triphosphate hydrolases"/>
    <property type="match status" value="1"/>
</dbReference>
<dbReference type="InterPro" id="IPR041664">
    <property type="entry name" value="AAA_16"/>
</dbReference>
<evidence type="ECO:0000259" key="3">
    <source>
        <dbReference type="PROSITE" id="PS50043"/>
    </source>
</evidence>